<proteinExistence type="predicted"/>
<dbReference type="EMBL" id="AGNL01043677">
    <property type="protein sequence ID" value="EJK50442.1"/>
    <property type="molecule type" value="Genomic_DNA"/>
</dbReference>
<reference evidence="1 2" key="1">
    <citation type="journal article" date="2012" name="Genome Biol.">
        <title>Genome and low-iron response of an oceanic diatom adapted to chronic iron limitation.</title>
        <authorList>
            <person name="Lommer M."/>
            <person name="Specht M."/>
            <person name="Roy A.S."/>
            <person name="Kraemer L."/>
            <person name="Andreson R."/>
            <person name="Gutowska M.A."/>
            <person name="Wolf J."/>
            <person name="Bergner S.V."/>
            <person name="Schilhabel M.B."/>
            <person name="Klostermeier U.C."/>
            <person name="Beiko R.G."/>
            <person name="Rosenstiel P."/>
            <person name="Hippler M."/>
            <person name="Laroche J."/>
        </authorList>
    </citation>
    <scope>NUCLEOTIDE SEQUENCE [LARGE SCALE GENOMIC DNA]</scope>
    <source>
        <strain evidence="1 2">CCMP1005</strain>
    </source>
</reference>
<gene>
    <name evidence="1" type="ORF">THAOC_30586</name>
</gene>
<comment type="caution">
    <text evidence="1">The sequence shown here is derived from an EMBL/GenBank/DDBJ whole genome shotgun (WGS) entry which is preliminary data.</text>
</comment>
<organism evidence="1 2">
    <name type="scientific">Thalassiosira oceanica</name>
    <name type="common">Marine diatom</name>
    <dbReference type="NCBI Taxonomy" id="159749"/>
    <lineage>
        <taxon>Eukaryota</taxon>
        <taxon>Sar</taxon>
        <taxon>Stramenopiles</taxon>
        <taxon>Ochrophyta</taxon>
        <taxon>Bacillariophyta</taxon>
        <taxon>Coscinodiscophyceae</taxon>
        <taxon>Thalassiosirophycidae</taxon>
        <taxon>Thalassiosirales</taxon>
        <taxon>Thalassiosiraceae</taxon>
        <taxon>Thalassiosira</taxon>
    </lineage>
</organism>
<keyword evidence="2" id="KW-1185">Reference proteome</keyword>
<evidence type="ECO:0000313" key="1">
    <source>
        <dbReference type="EMBL" id="EJK50442.1"/>
    </source>
</evidence>
<dbReference type="AlphaFoldDB" id="K0RUQ9"/>
<name>K0RUQ9_THAOC</name>
<accession>K0RUQ9</accession>
<dbReference type="Proteomes" id="UP000266841">
    <property type="component" value="Unassembled WGS sequence"/>
</dbReference>
<evidence type="ECO:0000313" key="2">
    <source>
        <dbReference type="Proteomes" id="UP000266841"/>
    </source>
</evidence>
<feature type="non-terminal residue" evidence="1">
    <location>
        <position position="69"/>
    </location>
</feature>
<protein>
    <submittedName>
        <fullName evidence="1">Uncharacterized protein</fullName>
    </submittedName>
</protein>
<sequence length="69" mass="7709">MWRFVATPATNGGPGPGIVRAVRGGSVSKYRTLVRLRFYQTQELFVHLPCSLNNYYPPSASPNLPTRLM</sequence>